<proteinExistence type="inferred from homology"/>
<keyword evidence="21 22" id="KW-1160">Virus entry into host cell</keyword>
<comment type="PTM">
    <text evidence="22">In natural infection, inactive HA is matured into HA1 and HA2 outside the cell by one or more trypsin-like, arginine-specific endoprotease secreted by the bronchial epithelial cells. One identified protease that may be involved in this process is secreted in lungs by club cells.</text>
</comment>
<keyword evidence="12 22" id="KW-1043">Host membrane</keyword>
<dbReference type="InterPro" id="IPR000149">
    <property type="entry name" value="Hemagglutn_influenz_A"/>
</dbReference>
<keyword evidence="18 22" id="KW-0325">Glycoprotein</keyword>
<comment type="function">
    <text evidence="22">Binds to sialic acid-containing receptors on the cell surface, bringing about the attachment of the virus particle to the cell. This attachment induces virion internalization either through clathrin-dependent endocytosis or through clathrin- and caveolin-independent pathway. Plays a major role in the determination of host range restriction and virulence. Class I viral fusion protein. Responsible for penetration of the virus into the cell cytoplasm by mediating the fusion of the membrane of the endocytosed virus particle with the endosomal membrane. Low pH in endosomes induces an irreversible conformational change in HA2, releasing the fusion hydrophobic peptide. Several trimers are required to form a competent fusion pore.</text>
</comment>
<dbReference type="InterPro" id="IPR013828">
    <property type="entry name" value="Hemagglutn_HA1_a/b_dom_sf"/>
</dbReference>
<dbReference type="GO" id="GO:0016020">
    <property type="term" value="C:membrane"/>
    <property type="evidence" value="ECO:0007669"/>
    <property type="project" value="UniProtKB-UniRule"/>
</dbReference>
<dbReference type="GO" id="GO:0046761">
    <property type="term" value="P:viral budding from plasma membrane"/>
    <property type="evidence" value="ECO:0007669"/>
    <property type="project" value="UniProtKB-UniRule"/>
</dbReference>
<keyword evidence="14 22" id="KW-1164">Virus endocytosis by host</keyword>
<comment type="caution">
    <text evidence="22">Lacks conserved residue(s) required for the propagation of feature annotation.</text>
</comment>
<evidence type="ECO:0000256" key="3">
    <source>
        <dbReference type="ARBA" id="ARBA00022506"/>
    </source>
</evidence>
<dbReference type="GO" id="GO:0055036">
    <property type="term" value="C:virion membrane"/>
    <property type="evidence" value="ECO:0007669"/>
    <property type="project" value="UniProtKB-SubCell"/>
</dbReference>
<evidence type="ECO:0000256" key="22">
    <source>
        <dbReference type="HAMAP-Rule" id="MF_04072"/>
    </source>
</evidence>
<keyword evidence="22" id="KW-0812">Transmembrane</keyword>
<keyword evidence="17 22" id="KW-1015">Disulfide bond</keyword>
<keyword evidence="5 22" id="KW-1032">Host cell membrane</keyword>
<comment type="subcellular location">
    <subcellularLocation>
        <location evidence="1 22">Host apical cell membrane</location>
        <topology evidence="1 22">Single-pass type I membrane protein</topology>
    </subcellularLocation>
    <subcellularLocation>
        <location evidence="22">Virion membrane</location>
        <topology evidence="22">Single-pass type I membrane protein</topology>
    </subcellularLocation>
    <text evidence="22">Targeted to the apical plasma membrane in epithelial polarized cells through a signal present in the transmembrane domain. Associated with glycosphingolipid- and cholesterol-enriched detergent-resistant lipid rafts.</text>
</comment>
<dbReference type="InterPro" id="IPR001364">
    <property type="entry name" value="Hemagglutn_influenz_A/B"/>
</dbReference>
<dbReference type="EMBL" id="KY348340">
    <property type="protein sequence ID" value="APO40529.1"/>
    <property type="molecule type" value="Viral_cRNA"/>
</dbReference>
<comment type="PTM">
    <text evidence="22">Palmitoylated.</text>
</comment>
<dbReference type="GO" id="GO:0075512">
    <property type="term" value="P:clathrin-dependent endocytosis of virus by host cell"/>
    <property type="evidence" value="ECO:0007669"/>
    <property type="project" value="UniProtKB-UniRule"/>
</dbReference>
<evidence type="ECO:0000256" key="21">
    <source>
        <dbReference type="ARBA" id="ARBA00023296"/>
    </source>
</evidence>
<evidence type="ECO:0000256" key="10">
    <source>
        <dbReference type="ARBA" id="ARBA00022804"/>
    </source>
</evidence>
<dbReference type="SUPFAM" id="SSF49818">
    <property type="entry name" value="Viral protein domain"/>
    <property type="match status" value="1"/>
</dbReference>
<evidence type="ECO:0000256" key="16">
    <source>
        <dbReference type="ARBA" id="ARBA00023139"/>
    </source>
</evidence>
<evidence type="ECO:0000256" key="18">
    <source>
        <dbReference type="ARBA" id="ARBA00023180"/>
    </source>
</evidence>
<keyword evidence="4 22" id="KW-1170">Fusion of virus membrane with host endosomal membrane</keyword>
<keyword evidence="9 22" id="KW-1162">Viral penetration into host cytoplasm</keyword>
<evidence type="ECO:0000256" key="2">
    <source>
        <dbReference type="ARBA" id="ARBA00006321"/>
    </source>
</evidence>
<evidence type="ECO:0000256" key="19">
    <source>
        <dbReference type="ARBA" id="ARBA00023261"/>
    </source>
</evidence>
<dbReference type="GO" id="GO:0019062">
    <property type="term" value="P:virion attachment to host cell"/>
    <property type="evidence" value="ECO:0007669"/>
    <property type="project" value="UniProtKB-KW"/>
</dbReference>
<dbReference type="HAMAP" id="MF_04072">
    <property type="entry name" value="INFV_HEMA"/>
    <property type="match status" value="1"/>
</dbReference>
<comment type="similarity">
    <text evidence="2 22 23">Belongs to the influenza viruses hemagglutinin family.</text>
</comment>
<evidence type="ECO:0000256" key="6">
    <source>
        <dbReference type="ARBA" id="ARBA00022546"/>
    </source>
</evidence>
<feature type="lipid moiety-binding region" description="S-palmitoyl cysteine; by host" evidence="22">
    <location>
        <position position="562"/>
    </location>
</feature>
<comment type="subunit">
    <text evidence="22 23">Homotrimer of disulfide-linked HA1-HA2.</text>
</comment>
<keyword evidence="10 22" id="KW-1161">Viral attachment to host cell</keyword>
<dbReference type="GO" id="GO:0046789">
    <property type="term" value="F:host cell surface receptor binding"/>
    <property type="evidence" value="ECO:0007669"/>
    <property type="project" value="UniProtKB-UniRule"/>
</dbReference>
<dbReference type="InterPro" id="IPR008980">
    <property type="entry name" value="Capsid_hemagglutn"/>
</dbReference>
<feature type="disulfide bond" evidence="22">
    <location>
        <begin position="80"/>
        <end position="92"/>
    </location>
</feature>
<gene>
    <name evidence="22 24" type="primary">HA</name>
</gene>
<organism evidence="24">
    <name type="scientific">Influenza A virus</name>
    <name type="common">A/swine/Iowa/A01668207/2016(H3N2)</name>
    <dbReference type="NCBI Taxonomy" id="1928623"/>
    <lineage>
        <taxon>Viruses</taxon>
        <taxon>Riboviria</taxon>
        <taxon>Orthornavirae</taxon>
        <taxon>Negarnaviricota</taxon>
        <taxon>Polyploviricotina</taxon>
        <taxon>Insthoviricetes</taxon>
        <taxon>Articulavirales</taxon>
        <taxon>Orthomyxoviridae</taxon>
        <taxon>Alphainfluenzavirus</taxon>
        <taxon>Alphainfluenzavirus influenzae</taxon>
        <taxon>Influenza A virus</taxon>
    </lineage>
</organism>
<protein>
    <recommendedName>
        <fullName evidence="22">Hemagglutinin</fullName>
    </recommendedName>
    <component>
        <recommendedName>
            <fullName evidence="22">Hemagglutinin HA1 chain</fullName>
        </recommendedName>
    </component>
    <component>
        <recommendedName>
            <fullName evidence="22">Hemagglutinin HA2 chain</fullName>
        </recommendedName>
    </component>
</protein>
<evidence type="ECO:0000256" key="17">
    <source>
        <dbReference type="ARBA" id="ARBA00023157"/>
    </source>
</evidence>
<keyword evidence="13 22" id="KW-0261">Viral envelope protein</keyword>
<evidence type="ECO:0000256" key="1">
    <source>
        <dbReference type="ARBA" id="ARBA00004310"/>
    </source>
</evidence>
<feature type="lipid moiety-binding region" description="S-palmitoyl cysteine; by host" evidence="22">
    <location>
        <position position="555"/>
    </location>
</feature>
<feature type="transmembrane region" description="Helical" evidence="22">
    <location>
        <begin position="530"/>
        <end position="554"/>
    </location>
</feature>
<keyword evidence="20 22" id="KW-0449">Lipoprotein</keyword>
<keyword evidence="7 22" id="KW-1165">Clathrin-mediated endocytosis of virus by host</keyword>
<keyword evidence="8 22" id="KW-0945">Host-virus interaction</keyword>
<evidence type="ECO:0000313" key="24">
    <source>
        <dbReference type="EMBL" id="APO40529.1"/>
    </source>
</evidence>
<evidence type="ECO:0000256" key="5">
    <source>
        <dbReference type="ARBA" id="ARBA00022511"/>
    </source>
</evidence>
<accession>A0A1L5LB54</accession>
<comment type="function">
    <text evidence="23">Binds to sialic acid-containing receptors on the cell surface, bringing about the attachment of the virus particle to the cell. This attachment induces virion internalization of about two third of the virus particles through clathrin-dependent endocytosis and about one third through a clathrin- and caveolin-independent pathway. Plays a major role in the determination of host range restriction and virulence. Class I viral fusion protein. Responsible for penetration of the virus into the cell cytoplasm by mediating the fusion of the membrane of the endocytosed virus particle with the endosomal membrane. Low pH in endosomes induces an irreversible conformational change in HA2, releasing the fusion hydrophobic peptide. Several trimers are required to form a competent fusion pore.</text>
</comment>
<feature type="disulfide bond" evidence="22">
    <location>
        <begin position="297"/>
        <end position="321"/>
    </location>
</feature>
<evidence type="ECO:0000256" key="20">
    <source>
        <dbReference type="ARBA" id="ARBA00023288"/>
    </source>
</evidence>
<dbReference type="FunFam" id="3.90.20.10:FF:000001">
    <property type="entry name" value="Hemagglutinin"/>
    <property type="match status" value="1"/>
</dbReference>
<keyword evidence="6 22" id="KW-0348">Hemagglutinin</keyword>
<dbReference type="Pfam" id="PF00509">
    <property type="entry name" value="Hemagglutinin"/>
    <property type="match status" value="1"/>
</dbReference>
<keyword evidence="22" id="KW-0732">Signal</keyword>
<evidence type="ECO:0000256" key="7">
    <source>
        <dbReference type="ARBA" id="ARBA00022570"/>
    </source>
</evidence>
<dbReference type="SUPFAM" id="SSF58064">
    <property type="entry name" value="Influenza hemagglutinin (stalk)"/>
    <property type="match status" value="1"/>
</dbReference>
<evidence type="ECO:0000256" key="23">
    <source>
        <dbReference type="RuleBase" id="RU003324"/>
    </source>
</evidence>
<evidence type="ECO:0000256" key="9">
    <source>
        <dbReference type="ARBA" id="ARBA00022595"/>
    </source>
</evidence>
<dbReference type="GO" id="GO:0019064">
    <property type="term" value="P:fusion of virus membrane with host plasma membrane"/>
    <property type="evidence" value="ECO:0007669"/>
    <property type="project" value="InterPro"/>
</dbReference>
<evidence type="ECO:0000256" key="15">
    <source>
        <dbReference type="ARBA" id="ARBA00023136"/>
    </source>
</evidence>
<reference evidence="24" key="1">
    <citation type="submission" date="2016-12" db="EMBL/GenBank/DDBJ databases">
        <authorList>
            <consortium name="USDA Swine Survelliance"/>
            <person name="Lin K."/>
            <person name="Zhang J."/>
        </authorList>
    </citation>
    <scope>NUCLEOTIDE SEQUENCE</scope>
    <source>
        <strain evidence="24">A/swine/Iowa/A01668207/2016</strain>
    </source>
</reference>
<evidence type="ECO:0000256" key="11">
    <source>
        <dbReference type="ARBA" id="ARBA00022844"/>
    </source>
</evidence>
<dbReference type="Gene3D" id="3.90.20.10">
    <property type="match status" value="1"/>
</dbReference>
<dbReference type="GO" id="GO:0020002">
    <property type="term" value="C:host cell plasma membrane"/>
    <property type="evidence" value="ECO:0007669"/>
    <property type="project" value="UniProtKB-SubCell"/>
</dbReference>
<evidence type="ECO:0000256" key="12">
    <source>
        <dbReference type="ARBA" id="ARBA00022870"/>
    </source>
</evidence>
<dbReference type="GO" id="GO:0019031">
    <property type="term" value="C:viral envelope"/>
    <property type="evidence" value="ECO:0007669"/>
    <property type="project" value="UniProtKB-UniRule"/>
</dbReference>
<keyword evidence="15 22" id="KW-0472">Membrane</keyword>
<keyword evidence="22" id="KW-1133">Transmembrane helix</keyword>
<sequence precursor="true">MKTIIAFSGILCLICAQKLPGSDNSMATLCLGHHAVPNGTLVKTITDDQIEVTNATELVQSSSTGRICNSPHQILDGKNCTLIDALLGDPHCDDFQNKKWDLFIERSTAYSNCYPYYVPDYATLRSLVASSGNLEFTQESFNWTGVAQDGSSYSCRRGSDKSFFSRLNWLYHLDYKYPEQNVTMSNNDKFDKLYIWGVHHPGTDKDQTNLYVQSSGRVIVSTKRSQQTVIPNIGYKPWVRGVSSIISIYWTIVKPGDIFLINSTGNLIAPRGYFKIQSGKSSIMRSDAHIDECNSECITPNGSISNDKPFQNVNKITYGACPRYVKQNTLKLATGMRNVPEKQTRGIFGAIAGFIENGWEGMVDGWYGFRHQNSEGTGQAADLKSTQAAINQITGKLNRVIKKTNEKFHQIEKEFSEVEGRIQDLEKYVEDTKIDLWSYNAELLVALENQHTIDLTDSEMNKLFERTRRQLRENAEDMGNGCFKIYHKCDNACIGSIRNGTYDHDIYRNEALNNRFQIKGIQLKSGYKDWVLWISFAISCFLLCVVLLGFIMWACQKGNIRCNICI</sequence>
<dbReference type="PRINTS" id="PR00330">
    <property type="entry name" value="HEMAGGLUTN1"/>
</dbReference>
<dbReference type="PRINTS" id="PR00329">
    <property type="entry name" value="HEMAGGLUTN12"/>
</dbReference>
<evidence type="ECO:0000256" key="13">
    <source>
        <dbReference type="ARBA" id="ARBA00022879"/>
    </source>
</evidence>
<evidence type="ECO:0000256" key="4">
    <source>
        <dbReference type="ARBA" id="ARBA00022510"/>
    </source>
</evidence>
<name>A0A1L5LB54_9INFA</name>
<feature type="lipid moiety-binding region" description="S-palmitoyl cysteine; by host" evidence="22">
    <location>
        <position position="565"/>
    </location>
</feature>
<keyword evidence="11 22" id="KW-0946">Virion</keyword>
<feature type="site" description="Cleavage; by host" evidence="22">
    <location>
        <begin position="345"/>
        <end position="346"/>
    </location>
</feature>
<keyword evidence="3 22" id="KW-1168">Fusion of virus membrane with host membrane</keyword>
<keyword evidence="19 22" id="KW-1167">Clathrin- and caveolin-independent endocytosis of virus by host</keyword>
<evidence type="ECO:0000256" key="14">
    <source>
        <dbReference type="ARBA" id="ARBA00022890"/>
    </source>
</evidence>
<dbReference type="GO" id="GO:0039654">
    <property type="term" value="P:fusion of virus membrane with host endosome membrane"/>
    <property type="evidence" value="ECO:0007669"/>
    <property type="project" value="UniProtKB-UniRule"/>
</dbReference>
<keyword evidence="16 22" id="KW-0564">Palmitate</keyword>
<evidence type="ECO:0000256" key="8">
    <source>
        <dbReference type="ARBA" id="ARBA00022581"/>
    </source>
</evidence>
<dbReference type="Gene3D" id="3.90.209.20">
    <property type="match status" value="1"/>
</dbReference>
<feature type="disulfide bond" evidence="22">
    <location>
        <begin position="489"/>
        <end position="493"/>
    </location>
</feature>